<dbReference type="PANTHER" id="PTHR36710">
    <property type="entry name" value="PECTINESTERASE INHIBITOR-LIKE"/>
    <property type="match status" value="1"/>
</dbReference>
<evidence type="ECO:0000256" key="4">
    <source>
        <dbReference type="SAM" id="SignalP"/>
    </source>
</evidence>
<keyword evidence="2" id="KW-1015">Disulfide bond</keyword>
<evidence type="ECO:0000256" key="2">
    <source>
        <dbReference type="ARBA" id="ARBA00023157"/>
    </source>
</evidence>
<protein>
    <recommendedName>
        <fullName evidence="5">Pectinesterase inhibitor domain-containing protein</fullName>
    </recommendedName>
</protein>
<dbReference type="Gene3D" id="1.20.140.40">
    <property type="entry name" value="Invertase/pectin methylesterase inhibitor family protein"/>
    <property type="match status" value="1"/>
</dbReference>
<comment type="similarity">
    <text evidence="3">Belongs to the PMEI family.</text>
</comment>
<sequence>MAAAKSIIFLAFPLFFCTSSVLFLRCNAVTETMINDICKQTEDPGFCVNILRSDPRTDGARDMHGLALISISLTSILVQETVDKIPDILKGINDTVGEQRMSVCNSDYVGALAKFRDAFSSTDKRSYGDSINSIRDGTNLVIDCQNIYRRNDPIAESPLAAENMKVFKLSGIMLTIISSLG</sequence>
<keyword evidence="1 4" id="KW-0732">Signal</keyword>
<dbReference type="SMART" id="SM00856">
    <property type="entry name" value="PMEI"/>
    <property type="match status" value="1"/>
</dbReference>
<dbReference type="InterPro" id="IPR034086">
    <property type="entry name" value="PMEI_plant"/>
</dbReference>
<dbReference type="InterPro" id="IPR052421">
    <property type="entry name" value="PCW_Enzyme_Inhibitor"/>
</dbReference>
<keyword evidence="7" id="KW-1185">Reference proteome</keyword>
<dbReference type="FunFam" id="1.20.140.40:FF:000008">
    <property type="entry name" value="Invertase/pectin methylesterase inhibitor family protein"/>
    <property type="match status" value="1"/>
</dbReference>
<dbReference type="Proteomes" id="UP001054252">
    <property type="component" value="Unassembled WGS sequence"/>
</dbReference>
<dbReference type="EMBL" id="BPVZ01000142">
    <property type="protein sequence ID" value="GKV40566.1"/>
    <property type="molecule type" value="Genomic_DNA"/>
</dbReference>
<proteinExistence type="inferred from homology"/>
<dbReference type="InterPro" id="IPR006501">
    <property type="entry name" value="Pectinesterase_inhib_dom"/>
</dbReference>
<gene>
    <name evidence="6" type="ORF">SLEP1_g48192</name>
</gene>
<evidence type="ECO:0000313" key="6">
    <source>
        <dbReference type="EMBL" id="GKV40566.1"/>
    </source>
</evidence>
<organism evidence="6 7">
    <name type="scientific">Rubroshorea leprosula</name>
    <dbReference type="NCBI Taxonomy" id="152421"/>
    <lineage>
        <taxon>Eukaryota</taxon>
        <taxon>Viridiplantae</taxon>
        <taxon>Streptophyta</taxon>
        <taxon>Embryophyta</taxon>
        <taxon>Tracheophyta</taxon>
        <taxon>Spermatophyta</taxon>
        <taxon>Magnoliopsida</taxon>
        <taxon>eudicotyledons</taxon>
        <taxon>Gunneridae</taxon>
        <taxon>Pentapetalae</taxon>
        <taxon>rosids</taxon>
        <taxon>malvids</taxon>
        <taxon>Malvales</taxon>
        <taxon>Dipterocarpaceae</taxon>
        <taxon>Rubroshorea</taxon>
    </lineage>
</organism>
<name>A0AAV5LSU8_9ROSI</name>
<evidence type="ECO:0000313" key="7">
    <source>
        <dbReference type="Proteomes" id="UP001054252"/>
    </source>
</evidence>
<dbReference type="AlphaFoldDB" id="A0AAV5LSU8"/>
<evidence type="ECO:0000256" key="3">
    <source>
        <dbReference type="ARBA" id="ARBA00038471"/>
    </source>
</evidence>
<dbReference type="NCBIfam" id="TIGR01614">
    <property type="entry name" value="PME_inhib"/>
    <property type="match status" value="1"/>
</dbReference>
<feature type="signal peptide" evidence="4">
    <location>
        <begin position="1"/>
        <end position="28"/>
    </location>
</feature>
<evidence type="ECO:0000259" key="5">
    <source>
        <dbReference type="SMART" id="SM00856"/>
    </source>
</evidence>
<dbReference type="InterPro" id="IPR035513">
    <property type="entry name" value="Invertase/methylesterase_inhib"/>
</dbReference>
<dbReference type="CDD" id="cd15797">
    <property type="entry name" value="PMEI"/>
    <property type="match status" value="1"/>
</dbReference>
<feature type="chain" id="PRO_5043506887" description="Pectinesterase inhibitor domain-containing protein" evidence="4">
    <location>
        <begin position="29"/>
        <end position="181"/>
    </location>
</feature>
<dbReference type="SUPFAM" id="SSF101148">
    <property type="entry name" value="Plant invertase/pectin methylesterase inhibitor"/>
    <property type="match status" value="1"/>
</dbReference>
<feature type="domain" description="Pectinesterase inhibitor" evidence="5">
    <location>
        <begin position="29"/>
        <end position="176"/>
    </location>
</feature>
<reference evidence="6 7" key="1">
    <citation type="journal article" date="2021" name="Commun. Biol.">
        <title>The genome of Shorea leprosula (Dipterocarpaceae) highlights the ecological relevance of drought in aseasonal tropical rainforests.</title>
        <authorList>
            <person name="Ng K.K.S."/>
            <person name="Kobayashi M.J."/>
            <person name="Fawcett J.A."/>
            <person name="Hatakeyama M."/>
            <person name="Paape T."/>
            <person name="Ng C.H."/>
            <person name="Ang C.C."/>
            <person name="Tnah L.H."/>
            <person name="Lee C.T."/>
            <person name="Nishiyama T."/>
            <person name="Sese J."/>
            <person name="O'Brien M.J."/>
            <person name="Copetti D."/>
            <person name="Mohd Noor M.I."/>
            <person name="Ong R.C."/>
            <person name="Putra M."/>
            <person name="Sireger I.Z."/>
            <person name="Indrioko S."/>
            <person name="Kosugi Y."/>
            <person name="Izuno A."/>
            <person name="Isagi Y."/>
            <person name="Lee S.L."/>
            <person name="Shimizu K.K."/>
        </authorList>
    </citation>
    <scope>NUCLEOTIDE SEQUENCE [LARGE SCALE GENOMIC DNA]</scope>
    <source>
        <strain evidence="6">214</strain>
    </source>
</reference>
<dbReference type="Pfam" id="PF04043">
    <property type="entry name" value="PMEI"/>
    <property type="match status" value="1"/>
</dbReference>
<evidence type="ECO:0000256" key="1">
    <source>
        <dbReference type="ARBA" id="ARBA00022729"/>
    </source>
</evidence>
<accession>A0AAV5LSU8</accession>
<dbReference type="GO" id="GO:0046910">
    <property type="term" value="F:pectinesterase inhibitor activity"/>
    <property type="evidence" value="ECO:0007669"/>
    <property type="project" value="InterPro"/>
</dbReference>
<dbReference type="PANTHER" id="PTHR36710:SF18">
    <property type="entry name" value="PECTINESTERASE INHIBITOR 5-RELATED"/>
    <property type="match status" value="1"/>
</dbReference>
<comment type="caution">
    <text evidence="6">The sequence shown here is derived from an EMBL/GenBank/DDBJ whole genome shotgun (WGS) entry which is preliminary data.</text>
</comment>